<comment type="caution">
    <text evidence="1">The sequence shown here is derived from an EMBL/GenBank/DDBJ whole genome shotgun (WGS) entry which is preliminary data.</text>
</comment>
<name>A0ABT9A2I3_9SPHN</name>
<dbReference type="RefSeq" id="WP_304562013.1">
    <property type="nucleotide sequence ID" value="NZ_JAUQSZ010000010.1"/>
</dbReference>
<sequence>MQHDLQLRAAARVIYDACYPSEDWAPVGFDDAERYGTVHYRQAVGAAQQARAVLVDRTIQPSLFATDPALA</sequence>
<accession>A0ABT9A2I3</accession>
<gene>
    <name evidence="1" type="ORF">Q5H94_14595</name>
</gene>
<evidence type="ECO:0000313" key="2">
    <source>
        <dbReference type="Proteomes" id="UP001176468"/>
    </source>
</evidence>
<evidence type="ECO:0000313" key="1">
    <source>
        <dbReference type="EMBL" id="MDO7843559.1"/>
    </source>
</evidence>
<dbReference type="EMBL" id="JAUQSZ010000010">
    <property type="protein sequence ID" value="MDO7843559.1"/>
    <property type="molecule type" value="Genomic_DNA"/>
</dbReference>
<organism evidence="1 2">
    <name type="scientific">Sphingomonas immobilis</name>
    <dbReference type="NCBI Taxonomy" id="3063997"/>
    <lineage>
        <taxon>Bacteria</taxon>
        <taxon>Pseudomonadati</taxon>
        <taxon>Pseudomonadota</taxon>
        <taxon>Alphaproteobacteria</taxon>
        <taxon>Sphingomonadales</taxon>
        <taxon>Sphingomonadaceae</taxon>
        <taxon>Sphingomonas</taxon>
    </lineage>
</organism>
<protein>
    <submittedName>
        <fullName evidence="1">Uncharacterized protein</fullName>
    </submittedName>
</protein>
<dbReference type="Proteomes" id="UP001176468">
    <property type="component" value="Unassembled WGS sequence"/>
</dbReference>
<keyword evidence="2" id="KW-1185">Reference proteome</keyword>
<reference evidence="1" key="1">
    <citation type="submission" date="2023-07" db="EMBL/GenBank/DDBJ databases">
        <authorList>
            <person name="Kim M.K."/>
        </authorList>
    </citation>
    <scope>NUCLEOTIDE SEQUENCE</scope>
    <source>
        <strain evidence="1">CA1-15</strain>
    </source>
</reference>
<proteinExistence type="predicted"/>